<reference evidence="1 2" key="1">
    <citation type="journal article" date="2023" name="Plants (Basel)">
        <title>Bridging the Gap: Combining Genomics and Transcriptomics Approaches to Understand Stylosanthes scabra, an Orphan Legume from the Brazilian Caatinga.</title>
        <authorList>
            <person name="Ferreira-Neto J.R.C."/>
            <person name="da Silva M.D."/>
            <person name="Binneck E."/>
            <person name="de Melo N.F."/>
            <person name="da Silva R.H."/>
            <person name="de Melo A.L.T.M."/>
            <person name="Pandolfi V."/>
            <person name="Bustamante F.O."/>
            <person name="Brasileiro-Vidal A.C."/>
            <person name="Benko-Iseppon A.M."/>
        </authorList>
    </citation>
    <scope>NUCLEOTIDE SEQUENCE [LARGE SCALE GENOMIC DNA]</scope>
    <source>
        <tissue evidence="1">Leaves</tissue>
    </source>
</reference>
<sequence length="120" mass="12951">MISVMFCDIALADGSGVVPIKFTQGCRVLGAVSRLLWRLGSIVCGFFDLNLSINKKVDLDAEHCRAAEEWRVAAILVVFASLLVHEPLIHEDATLAIGERPFVVGVAENACAIYKVATGH</sequence>
<dbReference type="EMBL" id="JASCZI010152619">
    <property type="protein sequence ID" value="MED6176426.1"/>
    <property type="molecule type" value="Genomic_DNA"/>
</dbReference>
<organism evidence="1 2">
    <name type="scientific">Stylosanthes scabra</name>
    <dbReference type="NCBI Taxonomy" id="79078"/>
    <lineage>
        <taxon>Eukaryota</taxon>
        <taxon>Viridiplantae</taxon>
        <taxon>Streptophyta</taxon>
        <taxon>Embryophyta</taxon>
        <taxon>Tracheophyta</taxon>
        <taxon>Spermatophyta</taxon>
        <taxon>Magnoliopsida</taxon>
        <taxon>eudicotyledons</taxon>
        <taxon>Gunneridae</taxon>
        <taxon>Pentapetalae</taxon>
        <taxon>rosids</taxon>
        <taxon>fabids</taxon>
        <taxon>Fabales</taxon>
        <taxon>Fabaceae</taxon>
        <taxon>Papilionoideae</taxon>
        <taxon>50 kb inversion clade</taxon>
        <taxon>dalbergioids sensu lato</taxon>
        <taxon>Dalbergieae</taxon>
        <taxon>Pterocarpus clade</taxon>
        <taxon>Stylosanthes</taxon>
    </lineage>
</organism>
<keyword evidence="2" id="KW-1185">Reference proteome</keyword>
<evidence type="ECO:0000313" key="2">
    <source>
        <dbReference type="Proteomes" id="UP001341840"/>
    </source>
</evidence>
<accession>A0ABU6VVH4</accession>
<evidence type="ECO:0000313" key="1">
    <source>
        <dbReference type="EMBL" id="MED6176426.1"/>
    </source>
</evidence>
<proteinExistence type="predicted"/>
<comment type="caution">
    <text evidence="1">The sequence shown here is derived from an EMBL/GenBank/DDBJ whole genome shotgun (WGS) entry which is preliminary data.</text>
</comment>
<name>A0ABU6VVH4_9FABA</name>
<gene>
    <name evidence="1" type="ORF">PIB30_088126</name>
</gene>
<dbReference type="Proteomes" id="UP001341840">
    <property type="component" value="Unassembled WGS sequence"/>
</dbReference>
<protein>
    <submittedName>
        <fullName evidence="1">Uncharacterized protein</fullName>
    </submittedName>
</protein>